<proteinExistence type="predicted"/>
<comment type="caution">
    <text evidence="1">The sequence shown here is derived from an EMBL/GenBank/DDBJ whole genome shotgun (WGS) entry which is preliminary data.</text>
</comment>
<protein>
    <submittedName>
        <fullName evidence="1">Uncharacterized protein</fullName>
    </submittedName>
</protein>
<evidence type="ECO:0000313" key="1">
    <source>
        <dbReference type="EMBL" id="KAI3763023.1"/>
    </source>
</evidence>
<evidence type="ECO:0000313" key="2">
    <source>
        <dbReference type="Proteomes" id="UP001056120"/>
    </source>
</evidence>
<reference evidence="2" key="1">
    <citation type="journal article" date="2022" name="Mol. Ecol. Resour.">
        <title>The genomes of chicory, endive, great burdock and yacon provide insights into Asteraceae palaeo-polyploidization history and plant inulin production.</title>
        <authorList>
            <person name="Fan W."/>
            <person name="Wang S."/>
            <person name="Wang H."/>
            <person name="Wang A."/>
            <person name="Jiang F."/>
            <person name="Liu H."/>
            <person name="Zhao H."/>
            <person name="Xu D."/>
            <person name="Zhang Y."/>
        </authorList>
    </citation>
    <scope>NUCLEOTIDE SEQUENCE [LARGE SCALE GENOMIC DNA]</scope>
    <source>
        <strain evidence="2">cv. Yunnan</strain>
    </source>
</reference>
<keyword evidence="2" id="KW-1185">Reference proteome</keyword>
<sequence>MSTRLHFFILVLVLLTTLTFNGASPQTQKLEKGHRVSANGATYGMKKRSGSSTRVLEENPGSRQTNPDDLASKPRVMGHGQFKSLRSQPSGAGEEDDIDGREVILSQKIKLKPKRGNNPNRGISPVPAPKV</sequence>
<dbReference type="EMBL" id="CM042034">
    <property type="protein sequence ID" value="KAI3763023.1"/>
    <property type="molecule type" value="Genomic_DNA"/>
</dbReference>
<organism evidence="1 2">
    <name type="scientific">Smallanthus sonchifolius</name>
    <dbReference type="NCBI Taxonomy" id="185202"/>
    <lineage>
        <taxon>Eukaryota</taxon>
        <taxon>Viridiplantae</taxon>
        <taxon>Streptophyta</taxon>
        <taxon>Embryophyta</taxon>
        <taxon>Tracheophyta</taxon>
        <taxon>Spermatophyta</taxon>
        <taxon>Magnoliopsida</taxon>
        <taxon>eudicotyledons</taxon>
        <taxon>Gunneridae</taxon>
        <taxon>Pentapetalae</taxon>
        <taxon>asterids</taxon>
        <taxon>campanulids</taxon>
        <taxon>Asterales</taxon>
        <taxon>Asteraceae</taxon>
        <taxon>Asteroideae</taxon>
        <taxon>Heliantheae alliance</taxon>
        <taxon>Millerieae</taxon>
        <taxon>Smallanthus</taxon>
    </lineage>
</organism>
<gene>
    <name evidence="1" type="ORF">L1987_53470</name>
</gene>
<dbReference type="Proteomes" id="UP001056120">
    <property type="component" value="Linkage Group LG17"/>
</dbReference>
<reference evidence="1 2" key="2">
    <citation type="journal article" date="2022" name="Mol. Ecol. Resour.">
        <title>The genomes of chicory, endive, great burdock and yacon provide insights into Asteraceae paleo-polyploidization history and plant inulin production.</title>
        <authorList>
            <person name="Fan W."/>
            <person name="Wang S."/>
            <person name="Wang H."/>
            <person name="Wang A."/>
            <person name="Jiang F."/>
            <person name="Liu H."/>
            <person name="Zhao H."/>
            <person name="Xu D."/>
            <person name="Zhang Y."/>
        </authorList>
    </citation>
    <scope>NUCLEOTIDE SEQUENCE [LARGE SCALE GENOMIC DNA]</scope>
    <source>
        <strain evidence="2">cv. Yunnan</strain>
        <tissue evidence="1">Leaves</tissue>
    </source>
</reference>
<accession>A0ACB9EWS4</accession>
<name>A0ACB9EWS4_9ASTR</name>